<name>W1DUJ6_KLEPN</name>
<reference evidence="1" key="1">
    <citation type="submission" date="2013-10" db="EMBL/GenBank/DDBJ databases">
        <title>Antibiotic resistance diversity of beta-lactamase producers in the General Hospital Vienna.</title>
        <authorList>
            <person name="Barisic I."/>
            <person name="Mitteregger D."/>
            <person name="Hirschl A.M."/>
            <person name="Noehammer C."/>
            <person name="Wiesinger-Mayr H."/>
        </authorList>
    </citation>
    <scope>NUCLEOTIDE SEQUENCE [LARGE SCALE GENOMIC DNA]</scope>
    <source>
        <strain evidence="1">IS43</strain>
    </source>
</reference>
<sequence>MVEFWHRMEGDRVFLGRLIAAAFFGHNMQELRAFQVSHVLQRADQTEHVMAIHRANVVKAQLFKQRARHHHPFDMLFGTLKQLFNRRHPGEDLFAPFAQGGVELTGEQLRQMIVQRADVLGNRHFIVIQHHQQVGFDIPGVVHRLKRHAGGDRPVANDAHRAPLLILFRGGDSHPDTRGNGSGGVTDAQHVILAFTAPREGMQAAFLTNGADFVPATGQNFMRVGLMADVPDQAIERRVIHVVQRHGQFHRAEARGKVTAGTADAVQ</sequence>
<accession>W1DUJ6</accession>
<comment type="caution">
    <text evidence="1">The sequence shown here is derived from an EMBL/GenBank/DDBJ whole genome shotgun (WGS) entry which is preliminary data.</text>
</comment>
<dbReference type="EMBL" id="CBWK010000790">
    <property type="protein sequence ID" value="CDL12385.1"/>
    <property type="molecule type" value="Genomic_DNA"/>
</dbReference>
<keyword evidence="2" id="KW-1185">Reference proteome</keyword>
<dbReference type="Proteomes" id="UP000019183">
    <property type="component" value="Unassembled WGS sequence"/>
</dbReference>
<evidence type="ECO:0000313" key="1">
    <source>
        <dbReference type="EMBL" id="CDL12385.1"/>
    </source>
</evidence>
<protein>
    <submittedName>
        <fullName evidence="1">Uncharacterized protein</fullName>
    </submittedName>
</protein>
<dbReference type="AlphaFoldDB" id="W1DUJ6"/>
<organism evidence="1 2">
    <name type="scientific">Klebsiella pneumoniae IS43</name>
    <dbReference type="NCBI Taxonomy" id="1432552"/>
    <lineage>
        <taxon>Bacteria</taxon>
        <taxon>Pseudomonadati</taxon>
        <taxon>Pseudomonadota</taxon>
        <taxon>Gammaproteobacteria</taxon>
        <taxon>Enterobacterales</taxon>
        <taxon>Enterobacteriaceae</taxon>
        <taxon>Klebsiella/Raoultella group</taxon>
        <taxon>Klebsiella</taxon>
        <taxon>Klebsiella pneumoniae complex</taxon>
    </lineage>
</organism>
<proteinExistence type="predicted"/>
<evidence type="ECO:0000313" key="2">
    <source>
        <dbReference type="Proteomes" id="UP000019183"/>
    </source>
</evidence>